<name>A0AAD5QZL3_PARTN</name>
<proteinExistence type="predicted"/>
<dbReference type="AlphaFoldDB" id="A0AAD5QZL3"/>
<reference evidence="1" key="1">
    <citation type="submission" date="2021-06" db="EMBL/GenBank/DDBJ databases">
        <title>Parelaphostrongylus tenuis whole genome reference sequence.</title>
        <authorList>
            <person name="Garwood T.J."/>
            <person name="Larsen P.A."/>
            <person name="Fountain-Jones N.M."/>
            <person name="Garbe J.R."/>
            <person name="Macchietto M.G."/>
            <person name="Kania S.A."/>
            <person name="Gerhold R.W."/>
            <person name="Richards J.E."/>
            <person name="Wolf T.M."/>
        </authorList>
    </citation>
    <scope>NUCLEOTIDE SEQUENCE</scope>
    <source>
        <strain evidence="1">MNPRO001-30</strain>
        <tissue evidence="1">Meninges</tissue>
    </source>
</reference>
<organism evidence="1 2">
    <name type="scientific">Parelaphostrongylus tenuis</name>
    <name type="common">Meningeal worm</name>
    <dbReference type="NCBI Taxonomy" id="148309"/>
    <lineage>
        <taxon>Eukaryota</taxon>
        <taxon>Metazoa</taxon>
        <taxon>Ecdysozoa</taxon>
        <taxon>Nematoda</taxon>
        <taxon>Chromadorea</taxon>
        <taxon>Rhabditida</taxon>
        <taxon>Rhabditina</taxon>
        <taxon>Rhabditomorpha</taxon>
        <taxon>Strongyloidea</taxon>
        <taxon>Metastrongylidae</taxon>
        <taxon>Parelaphostrongylus</taxon>
    </lineage>
</organism>
<gene>
    <name evidence="1" type="ORF">KIN20_027340</name>
</gene>
<keyword evidence="2" id="KW-1185">Reference proteome</keyword>
<sequence length="72" mass="8825">MLKEINEDGEKIRLRINRKKTQFVKSQWCNHENIRSRYETRASGHARMIPPPWTTIARRRHEWKMCWGPHNL</sequence>
<protein>
    <submittedName>
        <fullName evidence="1">Uncharacterized protein</fullName>
    </submittedName>
</protein>
<evidence type="ECO:0000313" key="1">
    <source>
        <dbReference type="EMBL" id="KAJ1366626.1"/>
    </source>
</evidence>
<accession>A0AAD5QZL3</accession>
<dbReference type="Proteomes" id="UP001196413">
    <property type="component" value="Unassembled WGS sequence"/>
</dbReference>
<comment type="caution">
    <text evidence="1">The sequence shown here is derived from an EMBL/GenBank/DDBJ whole genome shotgun (WGS) entry which is preliminary data.</text>
</comment>
<dbReference type="EMBL" id="JAHQIW010005604">
    <property type="protein sequence ID" value="KAJ1366626.1"/>
    <property type="molecule type" value="Genomic_DNA"/>
</dbReference>
<evidence type="ECO:0000313" key="2">
    <source>
        <dbReference type="Proteomes" id="UP001196413"/>
    </source>
</evidence>